<evidence type="ECO:0000256" key="1">
    <source>
        <dbReference type="ARBA" id="ARBA00000085"/>
    </source>
</evidence>
<dbReference type="InterPro" id="IPR003661">
    <property type="entry name" value="HisK_dim/P_dom"/>
</dbReference>
<protein>
    <recommendedName>
        <fullName evidence="3">histidine kinase</fullName>
        <ecNumber evidence="3">2.7.13.3</ecNumber>
    </recommendedName>
</protein>
<name>A0A6M0SES7_9CYAN</name>
<dbReference type="GO" id="GO:0005524">
    <property type="term" value="F:ATP binding"/>
    <property type="evidence" value="ECO:0007669"/>
    <property type="project" value="UniProtKB-KW"/>
</dbReference>
<comment type="caution">
    <text evidence="11">The sequence shown here is derived from an EMBL/GenBank/DDBJ whole genome shotgun (WGS) entry which is preliminary data.</text>
</comment>
<dbReference type="EMBL" id="QZCE01000002">
    <property type="protein sequence ID" value="NEZ67020.1"/>
    <property type="molecule type" value="Genomic_DNA"/>
</dbReference>
<keyword evidence="6" id="KW-0418">Kinase</keyword>
<dbReference type="SUPFAM" id="SSF47384">
    <property type="entry name" value="Homodimeric domain of signal transducing histidine kinase"/>
    <property type="match status" value="1"/>
</dbReference>
<reference evidence="11 12" key="1">
    <citation type="journal article" date="2020" name="Microb. Ecol.">
        <title>Ecogenomics of the Marine Benthic Filamentous Cyanobacterium Adonisia.</title>
        <authorList>
            <person name="Walter J.M."/>
            <person name="Coutinho F.H."/>
            <person name="Leomil L."/>
            <person name="Hargreaves P.I."/>
            <person name="Campeao M.E."/>
            <person name="Vieira V.V."/>
            <person name="Silva B.S."/>
            <person name="Fistarol G.O."/>
            <person name="Salomon P.S."/>
            <person name="Sawabe T."/>
            <person name="Mino S."/>
            <person name="Hosokawa M."/>
            <person name="Miyashita H."/>
            <person name="Maruyama F."/>
            <person name="van Verk M.C."/>
            <person name="Dutilh B.E."/>
            <person name="Thompson C.C."/>
            <person name="Thompson F.L."/>
        </authorList>
    </citation>
    <scope>NUCLEOTIDE SEQUENCE [LARGE SCALE GENOMIC DNA]</scope>
    <source>
        <strain evidence="11 12">CCMR0082</strain>
    </source>
</reference>
<sequence>MADQLQENLVGLAKARDQAIAANKAKSKFLANMSHELRTPLNAILGFSELMTYESDTTPAQKRNLEIINNSGEHLLSLINDILEMAKIESGQASIESIAFDLHPDEEDAPTATAENAIPPFKAVSAEDIRAQIAAMPQDWLTQIHEAAVQLDHEKTSTLIQQIMDSHHELAMQLHTWVTNFRFDKITNYTTDILGLT</sequence>
<gene>
    <name evidence="11" type="ORF">D0962_30435</name>
</gene>
<evidence type="ECO:0000256" key="4">
    <source>
        <dbReference type="ARBA" id="ARBA00022679"/>
    </source>
</evidence>
<dbReference type="Gene3D" id="1.10.287.130">
    <property type="match status" value="1"/>
</dbReference>
<dbReference type="PROSITE" id="PS50109">
    <property type="entry name" value="HIS_KIN"/>
    <property type="match status" value="1"/>
</dbReference>
<dbReference type="InterPro" id="IPR005467">
    <property type="entry name" value="His_kinase_dom"/>
</dbReference>
<dbReference type="Proteomes" id="UP000473574">
    <property type="component" value="Unassembled WGS sequence"/>
</dbReference>
<keyword evidence="7" id="KW-0067">ATP-binding</keyword>
<keyword evidence="5" id="KW-0547">Nucleotide-binding</keyword>
<dbReference type="CDD" id="cd00082">
    <property type="entry name" value="HisKA"/>
    <property type="match status" value="1"/>
</dbReference>
<feature type="domain" description="Histidine kinase" evidence="10">
    <location>
        <begin position="32"/>
        <end position="103"/>
    </location>
</feature>
<dbReference type="EC" id="2.7.13.3" evidence="3"/>
<evidence type="ECO:0000259" key="10">
    <source>
        <dbReference type="PROSITE" id="PS50109"/>
    </source>
</evidence>
<dbReference type="Pfam" id="PF00512">
    <property type="entry name" value="HisKA"/>
    <property type="match status" value="1"/>
</dbReference>
<evidence type="ECO:0000256" key="7">
    <source>
        <dbReference type="ARBA" id="ARBA00022840"/>
    </source>
</evidence>
<proteinExistence type="predicted"/>
<dbReference type="AlphaFoldDB" id="A0A6M0SES7"/>
<evidence type="ECO:0000256" key="5">
    <source>
        <dbReference type="ARBA" id="ARBA00022741"/>
    </source>
</evidence>
<dbReference type="GO" id="GO:0016020">
    <property type="term" value="C:membrane"/>
    <property type="evidence" value="ECO:0007669"/>
    <property type="project" value="UniProtKB-SubCell"/>
</dbReference>
<comment type="subcellular location">
    <subcellularLocation>
        <location evidence="2">Membrane</location>
    </subcellularLocation>
</comment>
<dbReference type="PANTHER" id="PTHR43711">
    <property type="entry name" value="TWO-COMPONENT HISTIDINE KINASE"/>
    <property type="match status" value="1"/>
</dbReference>
<evidence type="ECO:0000256" key="3">
    <source>
        <dbReference type="ARBA" id="ARBA00012438"/>
    </source>
</evidence>
<dbReference type="SMART" id="SM00388">
    <property type="entry name" value="HisKA"/>
    <property type="match status" value="1"/>
</dbReference>
<dbReference type="InterPro" id="IPR050736">
    <property type="entry name" value="Sensor_HK_Regulatory"/>
</dbReference>
<dbReference type="InterPro" id="IPR036097">
    <property type="entry name" value="HisK_dim/P_sf"/>
</dbReference>
<evidence type="ECO:0000256" key="6">
    <source>
        <dbReference type="ARBA" id="ARBA00022777"/>
    </source>
</evidence>
<evidence type="ECO:0000313" key="12">
    <source>
        <dbReference type="Proteomes" id="UP000473574"/>
    </source>
</evidence>
<accession>A0A6M0SES7</accession>
<comment type="catalytic activity">
    <reaction evidence="1">
        <text>ATP + protein L-histidine = ADP + protein N-phospho-L-histidine.</text>
        <dbReference type="EC" id="2.7.13.3"/>
    </reaction>
</comment>
<keyword evidence="8" id="KW-0902">Two-component regulatory system</keyword>
<dbReference type="PANTHER" id="PTHR43711:SF29">
    <property type="entry name" value="HISTIDINE KINASE"/>
    <property type="match status" value="1"/>
</dbReference>
<keyword evidence="9" id="KW-0472">Membrane</keyword>
<organism evidence="11 12">
    <name type="scientific">Adonisia turfae CCMR0082</name>
    <dbReference type="NCBI Taxonomy" id="2304604"/>
    <lineage>
        <taxon>Bacteria</taxon>
        <taxon>Bacillati</taxon>
        <taxon>Cyanobacteriota</taxon>
        <taxon>Adonisia</taxon>
        <taxon>Adonisia turfae</taxon>
    </lineage>
</organism>
<evidence type="ECO:0000256" key="9">
    <source>
        <dbReference type="ARBA" id="ARBA00023136"/>
    </source>
</evidence>
<evidence type="ECO:0000256" key="8">
    <source>
        <dbReference type="ARBA" id="ARBA00023012"/>
    </source>
</evidence>
<dbReference type="GO" id="GO:0000155">
    <property type="term" value="F:phosphorelay sensor kinase activity"/>
    <property type="evidence" value="ECO:0007669"/>
    <property type="project" value="InterPro"/>
</dbReference>
<evidence type="ECO:0000256" key="2">
    <source>
        <dbReference type="ARBA" id="ARBA00004370"/>
    </source>
</evidence>
<keyword evidence="4" id="KW-0808">Transferase</keyword>
<dbReference type="FunFam" id="1.10.287.130:FF:000038">
    <property type="entry name" value="Sensory transduction histidine kinase"/>
    <property type="match status" value="1"/>
</dbReference>
<evidence type="ECO:0000313" key="11">
    <source>
        <dbReference type="EMBL" id="NEZ67020.1"/>
    </source>
</evidence>